<dbReference type="PANTHER" id="PTHR48448:SF1">
    <property type="entry name" value="MUTL PROTEIN ISOFORM 1"/>
    <property type="match status" value="1"/>
</dbReference>
<feature type="non-terminal residue" evidence="2">
    <location>
        <position position="1"/>
    </location>
</feature>
<evidence type="ECO:0000313" key="3">
    <source>
        <dbReference type="Proteomes" id="UP000639772"/>
    </source>
</evidence>
<name>A0A835QKI6_VANPL</name>
<dbReference type="InterPro" id="IPR053276">
    <property type="entry name" value="MtDNA_mismatch_repair_MutS"/>
</dbReference>
<dbReference type="OrthoDB" id="10252754at2759"/>
<dbReference type="AlphaFoldDB" id="A0A835QKI6"/>
<dbReference type="Proteomes" id="UP000639772">
    <property type="component" value="Chromosome 7"/>
</dbReference>
<dbReference type="Gene3D" id="3.40.1170.10">
    <property type="entry name" value="DNA repair protein MutS, domain I"/>
    <property type="match status" value="1"/>
</dbReference>
<comment type="caution">
    <text evidence="2">The sequence shown here is derived from an EMBL/GenBank/DDBJ whole genome shotgun (WGS) entry which is preliminary data.</text>
</comment>
<evidence type="ECO:0000259" key="1">
    <source>
        <dbReference type="Pfam" id="PF01624"/>
    </source>
</evidence>
<gene>
    <name evidence="2" type="ORF">HPP92_014711</name>
</gene>
<dbReference type="SUPFAM" id="SSF55271">
    <property type="entry name" value="DNA repair protein MutS, domain I"/>
    <property type="match status" value="1"/>
</dbReference>
<proteinExistence type="predicted"/>
<reference evidence="2 3" key="1">
    <citation type="journal article" date="2020" name="Nat. Food">
        <title>A phased Vanilla planifolia genome enables genetic improvement of flavour and production.</title>
        <authorList>
            <person name="Hasing T."/>
            <person name="Tang H."/>
            <person name="Brym M."/>
            <person name="Khazi F."/>
            <person name="Huang T."/>
            <person name="Chambers A.H."/>
        </authorList>
    </citation>
    <scope>NUCLEOTIDE SEQUENCE [LARGE SCALE GENOMIC DNA]</scope>
    <source>
        <tissue evidence="2">Leaf</tissue>
    </source>
</reference>
<protein>
    <recommendedName>
        <fullName evidence="1">DNA mismatch repair protein MutS-like N-terminal domain-containing protein</fullName>
    </recommendedName>
</protein>
<dbReference type="GO" id="GO:0005524">
    <property type="term" value="F:ATP binding"/>
    <property type="evidence" value="ECO:0007669"/>
    <property type="project" value="InterPro"/>
</dbReference>
<accession>A0A835QKI6</accession>
<dbReference type="EMBL" id="JADCNM010000007">
    <property type="protein sequence ID" value="KAG0475025.1"/>
    <property type="molecule type" value="Genomic_DNA"/>
</dbReference>
<dbReference type="GO" id="GO:0006298">
    <property type="term" value="P:mismatch repair"/>
    <property type="evidence" value="ECO:0007669"/>
    <property type="project" value="InterPro"/>
</dbReference>
<dbReference type="GO" id="GO:0030983">
    <property type="term" value="F:mismatched DNA binding"/>
    <property type="evidence" value="ECO:0007669"/>
    <property type="project" value="InterPro"/>
</dbReference>
<sequence>MQRLVVKSFMASSPLLLSLVGLLNRSTILRLRVAPLLRPIHKKYCCKSLGFSNEVPNMLRRTSKLKVSCEETDNSHIKWWREKMRMCRKPSSLQLIKRLNDSNLLGLDVTLKNGSLKEGTLNLEILQFKSRFPQEVLLCRVGDFYEAVGFDACILVEHAGLNPCGGLRSDSIPKAGCPVVNLRQTLDDLTRNGFSACIVEEVQAPTQARSRKGRFISGHAHPGSPYVFGLVGADHDIDFPEPIPVIGISWSAKGYCFISVLETMKTYSLEDGLTEEAVVTKLRTCQCHHLFLHTSLRHNSSGTRRWGEFGEGGLVWGECNGKPFEWIDGVPIEDLLLK</sequence>
<dbReference type="InterPro" id="IPR016151">
    <property type="entry name" value="DNA_mismatch_repair_MutS_N"/>
</dbReference>
<dbReference type="Pfam" id="PF01624">
    <property type="entry name" value="MutS_I"/>
    <property type="match status" value="1"/>
</dbReference>
<dbReference type="PANTHER" id="PTHR48448">
    <property type="entry name" value="MUTL PROTEIN ISOFORM 1"/>
    <property type="match status" value="1"/>
</dbReference>
<organism evidence="2 3">
    <name type="scientific">Vanilla planifolia</name>
    <name type="common">Vanilla</name>
    <dbReference type="NCBI Taxonomy" id="51239"/>
    <lineage>
        <taxon>Eukaryota</taxon>
        <taxon>Viridiplantae</taxon>
        <taxon>Streptophyta</taxon>
        <taxon>Embryophyta</taxon>
        <taxon>Tracheophyta</taxon>
        <taxon>Spermatophyta</taxon>
        <taxon>Magnoliopsida</taxon>
        <taxon>Liliopsida</taxon>
        <taxon>Asparagales</taxon>
        <taxon>Orchidaceae</taxon>
        <taxon>Vanilloideae</taxon>
        <taxon>Vanilleae</taxon>
        <taxon>Vanilla</taxon>
    </lineage>
</organism>
<evidence type="ECO:0000313" key="2">
    <source>
        <dbReference type="EMBL" id="KAG0475025.1"/>
    </source>
</evidence>
<dbReference type="InterPro" id="IPR007695">
    <property type="entry name" value="DNA_mismatch_repair_MutS-lik_N"/>
</dbReference>
<feature type="domain" description="DNA mismatch repair protein MutS-like N-terminal" evidence="1">
    <location>
        <begin position="127"/>
        <end position="217"/>
    </location>
</feature>